<dbReference type="Proteomes" id="UP001139104">
    <property type="component" value="Unassembled WGS sequence"/>
</dbReference>
<keyword evidence="2" id="KW-0472">Membrane</keyword>
<evidence type="ECO:0000256" key="2">
    <source>
        <dbReference type="SAM" id="Phobius"/>
    </source>
</evidence>
<keyword evidence="4" id="KW-1185">Reference proteome</keyword>
<keyword evidence="2" id="KW-0812">Transmembrane</keyword>
<comment type="caution">
    <text evidence="3">The sequence shown here is derived from an EMBL/GenBank/DDBJ whole genome shotgun (WGS) entry which is preliminary data.</text>
</comment>
<proteinExistence type="predicted"/>
<evidence type="ECO:0008006" key="5">
    <source>
        <dbReference type="Google" id="ProtNLM"/>
    </source>
</evidence>
<evidence type="ECO:0000313" key="3">
    <source>
        <dbReference type="EMBL" id="MCI4682810.1"/>
    </source>
</evidence>
<sequence>MSELLSRPASFSKASRLAWIDRAIGVAPWALGALFGAVAIHLLTILALPTLWPGAPYRVLASRLALGQKATLPRPAVGGQGTAFSDPFAALAVCRFDLSRGPLRLRAQADGDRPFSVSVRLTDGTIIYSGNDRQTPGGTFNILIVSQAQADALDPSQDTNQDADQGSGQASGQGSGQGSGQDAAPTPGPGDELRLVSPSPRGFAVFRVLSLREGDYDAAAAALASAQCSMEKPTR</sequence>
<feature type="compositionally biased region" description="Gly residues" evidence="1">
    <location>
        <begin position="169"/>
        <end position="179"/>
    </location>
</feature>
<reference evidence="3" key="1">
    <citation type="journal article" date="2022" name="ISME J.">
        <title>Identification of active gaseous-alkane degraders at natural gas seeps.</title>
        <authorList>
            <person name="Farhan Ul Haque M."/>
            <person name="Hernandez M."/>
            <person name="Crombie A.T."/>
            <person name="Murrell J.C."/>
        </authorList>
    </citation>
    <scope>NUCLEOTIDE SEQUENCE</scope>
    <source>
        <strain evidence="3">PC2</strain>
    </source>
</reference>
<accession>A0ABS9Z555</accession>
<dbReference type="RefSeq" id="WP_243066800.1">
    <property type="nucleotide sequence ID" value="NZ_JAIVFK010000053.1"/>
</dbReference>
<evidence type="ECO:0000313" key="4">
    <source>
        <dbReference type="Proteomes" id="UP001139104"/>
    </source>
</evidence>
<protein>
    <recommendedName>
        <fullName evidence="5">DUF1254 domain-containing protein</fullName>
    </recommendedName>
</protein>
<evidence type="ECO:0000256" key="1">
    <source>
        <dbReference type="SAM" id="MobiDB-lite"/>
    </source>
</evidence>
<dbReference type="EMBL" id="JAIVFP010000001">
    <property type="protein sequence ID" value="MCI4682810.1"/>
    <property type="molecule type" value="Genomic_DNA"/>
</dbReference>
<name>A0ABS9Z555_9HYPH</name>
<feature type="region of interest" description="Disordered" evidence="1">
    <location>
        <begin position="151"/>
        <end position="197"/>
    </location>
</feature>
<feature type="transmembrane region" description="Helical" evidence="2">
    <location>
        <begin position="26"/>
        <end position="48"/>
    </location>
</feature>
<organism evidence="3 4">
    <name type="scientific">Candidatus Rhodoblastus alkanivorans</name>
    <dbReference type="NCBI Taxonomy" id="2954117"/>
    <lineage>
        <taxon>Bacteria</taxon>
        <taxon>Pseudomonadati</taxon>
        <taxon>Pseudomonadota</taxon>
        <taxon>Alphaproteobacteria</taxon>
        <taxon>Hyphomicrobiales</taxon>
        <taxon>Rhodoblastaceae</taxon>
        <taxon>Rhodoblastus</taxon>
    </lineage>
</organism>
<keyword evidence="2" id="KW-1133">Transmembrane helix</keyword>
<gene>
    <name evidence="3" type="ORF">K2U94_08535</name>
</gene>